<feature type="domain" description="RNase H type-1" evidence="1">
    <location>
        <begin position="16"/>
        <end position="137"/>
    </location>
</feature>
<dbReference type="CDD" id="cd06222">
    <property type="entry name" value="RNase_H_like"/>
    <property type="match status" value="1"/>
</dbReference>
<evidence type="ECO:0000313" key="3">
    <source>
        <dbReference type="Proteomes" id="UP000233837"/>
    </source>
</evidence>
<reference evidence="2 3" key="1">
    <citation type="journal article" date="2016" name="Sci. Rep.">
        <title>The Dendrobium catenatum Lindl. genome sequence provides insights into polysaccharide synthase, floral development and adaptive evolution.</title>
        <authorList>
            <person name="Zhang G.Q."/>
            <person name="Xu Q."/>
            <person name="Bian C."/>
            <person name="Tsai W.C."/>
            <person name="Yeh C.M."/>
            <person name="Liu K.W."/>
            <person name="Yoshida K."/>
            <person name="Zhang L.S."/>
            <person name="Chang S.B."/>
            <person name="Chen F."/>
            <person name="Shi Y."/>
            <person name="Su Y.Y."/>
            <person name="Zhang Y.Q."/>
            <person name="Chen L.J."/>
            <person name="Yin Y."/>
            <person name="Lin M."/>
            <person name="Huang H."/>
            <person name="Deng H."/>
            <person name="Wang Z.W."/>
            <person name="Zhu S.L."/>
            <person name="Zhao X."/>
            <person name="Deng C."/>
            <person name="Niu S.C."/>
            <person name="Huang J."/>
            <person name="Wang M."/>
            <person name="Liu G.H."/>
            <person name="Yang H.J."/>
            <person name="Xiao X.J."/>
            <person name="Hsiao Y.Y."/>
            <person name="Wu W.L."/>
            <person name="Chen Y.Y."/>
            <person name="Mitsuda N."/>
            <person name="Ohme-Takagi M."/>
            <person name="Luo Y.B."/>
            <person name="Van de Peer Y."/>
            <person name="Liu Z.J."/>
        </authorList>
    </citation>
    <scope>NUCLEOTIDE SEQUENCE [LARGE SCALE GENOMIC DNA]</scope>
    <source>
        <tissue evidence="2">The whole plant</tissue>
    </source>
</reference>
<dbReference type="PANTHER" id="PTHR47723">
    <property type="entry name" value="OS05G0353850 PROTEIN"/>
    <property type="match status" value="1"/>
</dbReference>
<dbReference type="SUPFAM" id="SSF53098">
    <property type="entry name" value="Ribonuclease H-like"/>
    <property type="match status" value="1"/>
</dbReference>
<evidence type="ECO:0000313" key="2">
    <source>
        <dbReference type="EMBL" id="PKU63001.1"/>
    </source>
</evidence>
<accession>A0A2I0VHX3</accession>
<dbReference type="Pfam" id="PF13456">
    <property type="entry name" value="RVT_3"/>
    <property type="match status" value="1"/>
</dbReference>
<dbReference type="InterPro" id="IPR012337">
    <property type="entry name" value="RNaseH-like_sf"/>
</dbReference>
<dbReference type="GO" id="GO:0003676">
    <property type="term" value="F:nucleic acid binding"/>
    <property type="evidence" value="ECO:0007669"/>
    <property type="project" value="InterPro"/>
</dbReference>
<organism evidence="2 3">
    <name type="scientific">Dendrobium catenatum</name>
    <dbReference type="NCBI Taxonomy" id="906689"/>
    <lineage>
        <taxon>Eukaryota</taxon>
        <taxon>Viridiplantae</taxon>
        <taxon>Streptophyta</taxon>
        <taxon>Embryophyta</taxon>
        <taxon>Tracheophyta</taxon>
        <taxon>Spermatophyta</taxon>
        <taxon>Magnoliopsida</taxon>
        <taxon>Liliopsida</taxon>
        <taxon>Asparagales</taxon>
        <taxon>Orchidaceae</taxon>
        <taxon>Epidendroideae</taxon>
        <taxon>Malaxideae</taxon>
        <taxon>Dendrobiinae</taxon>
        <taxon>Dendrobium</taxon>
    </lineage>
</organism>
<name>A0A2I0VHX3_9ASPA</name>
<dbReference type="GO" id="GO:0004523">
    <property type="term" value="F:RNA-DNA hybrid ribonuclease activity"/>
    <property type="evidence" value="ECO:0007669"/>
    <property type="project" value="InterPro"/>
</dbReference>
<dbReference type="InterPro" id="IPR053151">
    <property type="entry name" value="RNase_H-like"/>
</dbReference>
<dbReference type="Gene3D" id="3.30.420.10">
    <property type="entry name" value="Ribonuclease H-like superfamily/Ribonuclease H"/>
    <property type="match status" value="1"/>
</dbReference>
<proteinExistence type="predicted"/>
<dbReference type="InterPro" id="IPR044730">
    <property type="entry name" value="RNase_H-like_dom_plant"/>
</dbReference>
<keyword evidence="3" id="KW-1185">Reference proteome</keyword>
<protein>
    <submittedName>
        <fullName evidence="2">Ribonuclease H protein</fullName>
    </submittedName>
</protein>
<dbReference type="PANTHER" id="PTHR47723:SF19">
    <property type="entry name" value="POLYNUCLEOTIDYL TRANSFERASE, RIBONUCLEASE H-LIKE SUPERFAMILY PROTEIN"/>
    <property type="match status" value="1"/>
</dbReference>
<evidence type="ECO:0000259" key="1">
    <source>
        <dbReference type="Pfam" id="PF13456"/>
    </source>
</evidence>
<dbReference type="Proteomes" id="UP000233837">
    <property type="component" value="Unassembled WGS sequence"/>
</dbReference>
<sequence length="170" mass="19482">MSFSWYPPPTGWIKINVDASISRNKVAGFGGVARDDKGRFLIAFGANILQWDIAKIELMAILYLKNITPEWMFEAQGIIIEGDNSNIIKLLQSAMKTWKVSKYIDDNFTFLLNFNQVLFSFAKRECNKLVDVCANLALKSSFVWEDISFEDIPPSFLLCLKEECDSLRFF</sequence>
<dbReference type="InterPro" id="IPR002156">
    <property type="entry name" value="RNaseH_domain"/>
</dbReference>
<dbReference type="EMBL" id="KZ503543">
    <property type="protein sequence ID" value="PKU63001.1"/>
    <property type="molecule type" value="Genomic_DNA"/>
</dbReference>
<gene>
    <name evidence="2" type="ORF">MA16_Dca021129</name>
</gene>
<reference evidence="2 3" key="2">
    <citation type="journal article" date="2017" name="Nature">
        <title>The Apostasia genome and the evolution of orchids.</title>
        <authorList>
            <person name="Zhang G.Q."/>
            <person name="Liu K.W."/>
            <person name="Li Z."/>
            <person name="Lohaus R."/>
            <person name="Hsiao Y.Y."/>
            <person name="Niu S.C."/>
            <person name="Wang J.Y."/>
            <person name="Lin Y.C."/>
            <person name="Xu Q."/>
            <person name="Chen L.J."/>
            <person name="Yoshida K."/>
            <person name="Fujiwara S."/>
            <person name="Wang Z.W."/>
            <person name="Zhang Y.Q."/>
            <person name="Mitsuda N."/>
            <person name="Wang M."/>
            <person name="Liu G.H."/>
            <person name="Pecoraro L."/>
            <person name="Huang H.X."/>
            <person name="Xiao X.J."/>
            <person name="Lin M."/>
            <person name="Wu X.Y."/>
            <person name="Wu W.L."/>
            <person name="Chen Y.Y."/>
            <person name="Chang S.B."/>
            <person name="Sakamoto S."/>
            <person name="Ohme-Takagi M."/>
            <person name="Yagi M."/>
            <person name="Zeng S.J."/>
            <person name="Shen C.Y."/>
            <person name="Yeh C.M."/>
            <person name="Luo Y.B."/>
            <person name="Tsai W.C."/>
            <person name="Van de Peer Y."/>
            <person name="Liu Z.J."/>
        </authorList>
    </citation>
    <scope>NUCLEOTIDE SEQUENCE [LARGE SCALE GENOMIC DNA]</scope>
    <source>
        <tissue evidence="2">The whole plant</tissue>
    </source>
</reference>
<dbReference type="InterPro" id="IPR036397">
    <property type="entry name" value="RNaseH_sf"/>
</dbReference>
<dbReference type="AlphaFoldDB" id="A0A2I0VHX3"/>